<name>Q2S882_HAHCH</name>
<feature type="domain" description="HTH araC/xylS-type" evidence="4">
    <location>
        <begin position="159"/>
        <end position="256"/>
    </location>
</feature>
<gene>
    <name evidence="5" type="ordered locus">HCH_06501</name>
</gene>
<accession>Q2S882</accession>
<dbReference type="Pfam" id="PF12833">
    <property type="entry name" value="HTH_18"/>
    <property type="match status" value="1"/>
</dbReference>
<dbReference type="InterPro" id="IPR050204">
    <property type="entry name" value="AraC_XylS_family_regulators"/>
</dbReference>
<evidence type="ECO:0000256" key="1">
    <source>
        <dbReference type="ARBA" id="ARBA00023015"/>
    </source>
</evidence>
<dbReference type="AlphaFoldDB" id="Q2S882"/>
<dbReference type="eggNOG" id="COG2207">
    <property type="taxonomic scope" value="Bacteria"/>
</dbReference>
<dbReference type="SUPFAM" id="SSF46689">
    <property type="entry name" value="Homeodomain-like"/>
    <property type="match status" value="2"/>
</dbReference>
<reference evidence="5 6" key="1">
    <citation type="journal article" date="2005" name="Nucleic Acids Res.">
        <title>Genomic blueprint of Hahella chejuensis, a marine microbe producing an algicidal agent.</title>
        <authorList>
            <person name="Jeong H."/>
            <person name="Yim J.H."/>
            <person name="Lee C."/>
            <person name="Choi S.-H."/>
            <person name="Park Y.K."/>
            <person name="Yoon S.H."/>
            <person name="Hur C.-G."/>
            <person name="Kang H.-Y."/>
            <person name="Kim D."/>
            <person name="Lee H.H."/>
            <person name="Park K.H."/>
            <person name="Park S.-H."/>
            <person name="Park H.-S."/>
            <person name="Lee H.K."/>
            <person name="Oh T.K."/>
            <person name="Kim J.F."/>
        </authorList>
    </citation>
    <scope>NUCLEOTIDE SEQUENCE [LARGE SCALE GENOMIC DNA]</scope>
    <source>
        <strain evidence="5 6">KCTC 2396</strain>
    </source>
</reference>
<keyword evidence="6" id="KW-1185">Reference proteome</keyword>
<keyword evidence="2 5" id="KW-0238">DNA-binding</keyword>
<dbReference type="Pfam" id="PF02311">
    <property type="entry name" value="AraC_binding"/>
    <property type="match status" value="1"/>
</dbReference>
<dbReference type="PROSITE" id="PS01124">
    <property type="entry name" value="HTH_ARAC_FAMILY_2"/>
    <property type="match status" value="1"/>
</dbReference>
<dbReference type="InterPro" id="IPR003313">
    <property type="entry name" value="AraC-bd"/>
</dbReference>
<dbReference type="KEGG" id="hch:HCH_06501"/>
<dbReference type="PANTHER" id="PTHR46796">
    <property type="entry name" value="HTH-TYPE TRANSCRIPTIONAL ACTIVATOR RHAS-RELATED"/>
    <property type="match status" value="1"/>
</dbReference>
<dbReference type="GO" id="GO:0003700">
    <property type="term" value="F:DNA-binding transcription factor activity"/>
    <property type="evidence" value="ECO:0007669"/>
    <property type="project" value="InterPro"/>
</dbReference>
<evidence type="ECO:0000256" key="3">
    <source>
        <dbReference type="ARBA" id="ARBA00023163"/>
    </source>
</evidence>
<proteinExistence type="predicted"/>
<evidence type="ECO:0000313" key="6">
    <source>
        <dbReference type="Proteomes" id="UP000000238"/>
    </source>
</evidence>
<dbReference type="GO" id="GO:0043565">
    <property type="term" value="F:sequence-specific DNA binding"/>
    <property type="evidence" value="ECO:0007669"/>
    <property type="project" value="InterPro"/>
</dbReference>
<dbReference type="PANTHER" id="PTHR46796:SF2">
    <property type="entry name" value="TRANSCRIPTIONAL REGULATORY PROTEIN"/>
    <property type="match status" value="1"/>
</dbReference>
<dbReference type="InterPro" id="IPR037923">
    <property type="entry name" value="HTH-like"/>
</dbReference>
<protein>
    <submittedName>
        <fullName evidence="5">AraC-type DNA-binding domain-containing protein</fullName>
    </submittedName>
</protein>
<dbReference type="SMART" id="SM00342">
    <property type="entry name" value="HTH_ARAC"/>
    <property type="match status" value="1"/>
</dbReference>
<keyword evidence="1" id="KW-0805">Transcription regulation</keyword>
<dbReference type="InterPro" id="IPR009057">
    <property type="entry name" value="Homeodomain-like_sf"/>
</dbReference>
<evidence type="ECO:0000256" key="2">
    <source>
        <dbReference type="ARBA" id="ARBA00023125"/>
    </source>
</evidence>
<dbReference type="EMBL" id="CP000155">
    <property type="protein sequence ID" value="ABC33142.1"/>
    <property type="molecule type" value="Genomic_DNA"/>
</dbReference>
<evidence type="ECO:0000313" key="5">
    <source>
        <dbReference type="EMBL" id="ABC33142.1"/>
    </source>
</evidence>
<dbReference type="InterPro" id="IPR018060">
    <property type="entry name" value="HTH_AraC"/>
</dbReference>
<dbReference type="STRING" id="349521.HCH_06501"/>
<dbReference type="Proteomes" id="UP000000238">
    <property type="component" value="Chromosome"/>
</dbReference>
<dbReference type="Gene3D" id="1.10.10.60">
    <property type="entry name" value="Homeodomain-like"/>
    <property type="match status" value="1"/>
</dbReference>
<organism evidence="5 6">
    <name type="scientific">Hahella chejuensis (strain KCTC 2396)</name>
    <dbReference type="NCBI Taxonomy" id="349521"/>
    <lineage>
        <taxon>Bacteria</taxon>
        <taxon>Pseudomonadati</taxon>
        <taxon>Pseudomonadota</taxon>
        <taxon>Gammaproteobacteria</taxon>
        <taxon>Oceanospirillales</taxon>
        <taxon>Hahellaceae</taxon>
        <taxon>Hahella</taxon>
    </lineage>
</organism>
<sequence length="269" mass="30463">MQGVELLSAAFNHFSFSKHWHDQLAVGVILQGAEGLDYRGGKAVIPRGQIVAINPAEPHTGFAASEGGWRYRMFYFEEAILRETLRENRNGFAPFLRGPVIDDPATFSLLLELHQALEAESFSLAQDSLLTAALHQLFQRHGDGGEVETKGAQDLQGCLRIRDYLHDNWRRNVALEELAGLTGMSRFQLIRAFKQRFALTPHQFLILLKTREAKRLLESGMEPLTAALECGFFDQSHLHRNFKRVYGVTPGRFAKRNFIQEPQSPFVID</sequence>
<evidence type="ECO:0000259" key="4">
    <source>
        <dbReference type="PROSITE" id="PS01124"/>
    </source>
</evidence>
<dbReference type="SUPFAM" id="SSF51215">
    <property type="entry name" value="Regulatory protein AraC"/>
    <property type="match status" value="1"/>
</dbReference>
<keyword evidence="3" id="KW-0804">Transcription</keyword>
<dbReference type="HOGENOM" id="CLU_000445_88_16_6"/>